<accession>A0ABS2SR48</accession>
<dbReference type="PANTHER" id="PTHR33909">
    <property type="entry name" value="SEC TRANSLOCON ACCESSORY COMPLEX SUBUNIT YAJC"/>
    <property type="match status" value="1"/>
</dbReference>
<evidence type="ECO:0000256" key="9">
    <source>
        <dbReference type="ARBA" id="ARBA00023136"/>
    </source>
</evidence>
<name>A0ABS2SR48_9BACI</name>
<gene>
    <name evidence="11" type="ORF">JOC54_001224</name>
</gene>
<keyword evidence="3" id="KW-0813">Transport</keyword>
<evidence type="ECO:0000313" key="12">
    <source>
        <dbReference type="Proteomes" id="UP001179280"/>
    </source>
</evidence>
<feature type="transmembrane region" description="Helical" evidence="10">
    <location>
        <begin position="6"/>
        <end position="26"/>
    </location>
</feature>
<evidence type="ECO:0000256" key="6">
    <source>
        <dbReference type="ARBA" id="ARBA00022927"/>
    </source>
</evidence>
<evidence type="ECO:0000256" key="3">
    <source>
        <dbReference type="ARBA" id="ARBA00022448"/>
    </source>
</evidence>
<evidence type="ECO:0000256" key="4">
    <source>
        <dbReference type="ARBA" id="ARBA00022475"/>
    </source>
</evidence>
<keyword evidence="6" id="KW-0653">Protein transport</keyword>
<comment type="similarity">
    <text evidence="2">Belongs to the YajC family.</text>
</comment>
<proteinExistence type="inferred from homology"/>
<protein>
    <submittedName>
        <fullName evidence="11">Preprotein translocase subunit YajC</fullName>
    </submittedName>
</protein>
<evidence type="ECO:0000256" key="8">
    <source>
        <dbReference type="ARBA" id="ARBA00023010"/>
    </source>
</evidence>
<dbReference type="Proteomes" id="UP001179280">
    <property type="component" value="Unassembled WGS sequence"/>
</dbReference>
<reference evidence="11" key="1">
    <citation type="submission" date="2021-01" db="EMBL/GenBank/DDBJ databases">
        <title>Genomic Encyclopedia of Type Strains, Phase IV (KMG-IV): sequencing the most valuable type-strain genomes for metagenomic binning, comparative biology and taxonomic classification.</title>
        <authorList>
            <person name="Goeker M."/>
        </authorList>
    </citation>
    <scope>NUCLEOTIDE SEQUENCE</scope>
    <source>
        <strain evidence="11">DSM 21943</strain>
    </source>
</reference>
<dbReference type="NCBIfam" id="TIGR00739">
    <property type="entry name" value="yajC"/>
    <property type="match status" value="1"/>
</dbReference>
<sequence>MDQGAAGLLVTLLPFIGIIVLFYFLLIRPQQKQQKRVREMHASLQRGDKIVTIGGLHGVIDSIDESVVVLLVNDNRKLTYDRSAIREVVQSD</sequence>
<dbReference type="PRINTS" id="PR01853">
    <property type="entry name" value="YAJCTRNLCASE"/>
</dbReference>
<dbReference type="SMART" id="SM01323">
    <property type="entry name" value="YajC"/>
    <property type="match status" value="1"/>
</dbReference>
<comment type="subcellular location">
    <subcellularLocation>
        <location evidence="1">Cell membrane</location>
        <topology evidence="1">Single-pass membrane protein</topology>
    </subcellularLocation>
</comment>
<keyword evidence="8" id="KW-0811">Translocation</keyword>
<evidence type="ECO:0000256" key="2">
    <source>
        <dbReference type="ARBA" id="ARBA00006742"/>
    </source>
</evidence>
<evidence type="ECO:0000256" key="5">
    <source>
        <dbReference type="ARBA" id="ARBA00022692"/>
    </source>
</evidence>
<evidence type="ECO:0000313" key="11">
    <source>
        <dbReference type="EMBL" id="MBM7837993.1"/>
    </source>
</evidence>
<keyword evidence="12" id="KW-1185">Reference proteome</keyword>
<dbReference type="InterPro" id="IPR003849">
    <property type="entry name" value="Preprotein_translocase_YajC"/>
</dbReference>
<keyword evidence="7 10" id="KW-1133">Transmembrane helix</keyword>
<dbReference type="Pfam" id="PF02699">
    <property type="entry name" value="YajC"/>
    <property type="match status" value="1"/>
</dbReference>
<keyword evidence="5 10" id="KW-0812">Transmembrane</keyword>
<dbReference type="RefSeq" id="WP_035418593.1">
    <property type="nucleotide sequence ID" value="NZ_JAFBCV010000003.1"/>
</dbReference>
<dbReference type="PANTHER" id="PTHR33909:SF1">
    <property type="entry name" value="SEC TRANSLOCON ACCESSORY COMPLEX SUBUNIT YAJC"/>
    <property type="match status" value="1"/>
</dbReference>
<organism evidence="11 12">
    <name type="scientific">Shouchella xiaoxiensis</name>
    <dbReference type="NCBI Taxonomy" id="766895"/>
    <lineage>
        <taxon>Bacteria</taxon>
        <taxon>Bacillati</taxon>
        <taxon>Bacillota</taxon>
        <taxon>Bacilli</taxon>
        <taxon>Bacillales</taxon>
        <taxon>Bacillaceae</taxon>
        <taxon>Shouchella</taxon>
    </lineage>
</organism>
<dbReference type="EMBL" id="JAFBCV010000003">
    <property type="protein sequence ID" value="MBM7837993.1"/>
    <property type="molecule type" value="Genomic_DNA"/>
</dbReference>
<keyword evidence="4" id="KW-1003">Cell membrane</keyword>
<comment type="caution">
    <text evidence="11">The sequence shown here is derived from an EMBL/GenBank/DDBJ whole genome shotgun (WGS) entry which is preliminary data.</text>
</comment>
<keyword evidence="9 10" id="KW-0472">Membrane</keyword>
<evidence type="ECO:0000256" key="10">
    <source>
        <dbReference type="SAM" id="Phobius"/>
    </source>
</evidence>
<evidence type="ECO:0000256" key="1">
    <source>
        <dbReference type="ARBA" id="ARBA00004162"/>
    </source>
</evidence>
<evidence type="ECO:0000256" key="7">
    <source>
        <dbReference type="ARBA" id="ARBA00022989"/>
    </source>
</evidence>